<evidence type="ECO:0000256" key="4">
    <source>
        <dbReference type="ARBA" id="ARBA00022553"/>
    </source>
</evidence>
<accession>A0A7U6GFR3</accession>
<dbReference type="InterPro" id="IPR051351">
    <property type="entry name" value="Ascorbate-PTS_EIIA_comp"/>
</dbReference>
<evidence type="ECO:0000256" key="9">
    <source>
        <dbReference type="ARBA" id="ARBA00041175"/>
    </source>
</evidence>
<evidence type="ECO:0000256" key="2">
    <source>
        <dbReference type="ARBA" id="ARBA00022448"/>
    </source>
</evidence>
<keyword evidence="6" id="KW-0598">Phosphotransferase system</keyword>
<dbReference type="Pfam" id="PF00359">
    <property type="entry name" value="PTS_EIIA_2"/>
    <property type="match status" value="1"/>
</dbReference>
<dbReference type="EMBL" id="AP012051">
    <property type="protein sequence ID" value="BAL81579.1"/>
    <property type="molecule type" value="Genomic_DNA"/>
</dbReference>
<dbReference type="GO" id="GO:0005737">
    <property type="term" value="C:cytoplasm"/>
    <property type="evidence" value="ECO:0007669"/>
    <property type="project" value="UniProtKB-SubCell"/>
</dbReference>
<dbReference type="GO" id="GO:0009401">
    <property type="term" value="P:phosphoenolpyruvate-dependent sugar phosphotransferase system"/>
    <property type="evidence" value="ECO:0007669"/>
    <property type="project" value="UniProtKB-KW"/>
</dbReference>
<proteinExistence type="predicted"/>
<evidence type="ECO:0000259" key="11">
    <source>
        <dbReference type="PROSITE" id="PS51094"/>
    </source>
</evidence>
<dbReference type="Proteomes" id="UP000004793">
    <property type="component" value="Chromosome"/>
</dbReference>
<organism evidence="12 13">
    <name type="scientific">Caldisericum exile (strain DSM 21853 / NBRC 104410 / AZM16c01)</name>
    <dbReference type="NCBI Taxonomy" id="511051"/>
    <lineage>
        <taxon>Bacteria</taxon>
        <taxon>Pseudomonadati</taxon>
        <taxon>Caldisericota/Cryosericota group</taxon>
        <taxon>Caldisericota</taxon>
        <taxon>Caldisericia</taxon>
        <taxon>Caldisericales</taxon>
        <taxon>Caldisericaceae</taxon>
        <taxon>Caldisericum</taxon>
    </lineage>
</organism>
<dbReference type="PANTHER" id="PTHR36203">
    <property type="entry name" value="ASCORBATE-SPECIFIC PTS SYSTEM EIIA COMPONENT"/>
    <property type="match status" value="1"/>
</dbReference>
<feature type="domain" description="PTS EIIA type-2" evidence="11">
    <location>
        <begin position="17"/>
        <end position="160"/>
    </location>
</feature>
<dbReference type="PROSITE" id="PS51094">
    <property type="entry name" value="PTS_EIIA_TYPE_2"/>
    <property type="match status" value="1"/>
</dbReference>
<keyword evidence="5 12" id="KW-0808">Transferase</keyword>
<gene>
    <name evidence="12" type="ordered locus">CSE_14530</name>
</gene>
<dbReference type="CDD" id="cd00211">
    <property type="entry name" value="PTS_IIA_fru"/>
    <property type="match status" value="1"/>
</dbReference>
<evidence type="ECO:0000256" key="10">
    <source>
        <dbReference type="ARBA" id="ARBA00042072"/>
    </source>
</evidence>
<reference evidence="12 13" key="1">
    <citation type="submission" date="2011-01" db="EMBL/GenBank/DDBJ databases">
        <title>Whole genome sequence of Caldisericum exile AZM16c01.</title>
        <authorList>
            <person name="Narita-Yamada S."/>
            <person name="Kawakoshi A."/>
            <person name="Nakamura S."/>
            <person name="Sasagawa M."/>
            <person name="Fukada J."/>
            <person name="Sekine M."/>
            <person name="Kato Y."/>
            <person name="Fukai R."/>
            <person name="Sasaki K."/>
            <person name="Hanamaki A."/>
            <person name="Narita H."/>
            <person name="Konno Y."/>
            <person name="Mori K."/>
            <person name="Yamazaki S."/>
            <person name="Suzuki K."/>
            <person name="Fujita N."/>
        </authorList>
    </citation>
    <scope>NUCLEOTIDE SEQUENCE [LARGE SCALE GENOMIC DNA]</scope>
    <source>
        <strain evidence="13">DSM 21853 / NBRC 104410 / AZM16c01</strain>
    </source>
</reference>
<evidence type="ECO:0000313" key="13">
    <source>
        <dbReference type="Proteomes" id="UP000004793"/>
    </source>
</evidence>
<evidence type="ECO:0000256" key="7">
    <source>
        <dbReference type="ARBA" id="ARBA00022777"/>
    </source>
</evidence>
<evidence type="ECO:0000256" key="1">
    <source>
        <dbReference type="ARBA" id="ARBA00004496"/>
    </source>
</evidence>
<keyword evidence="7" id="KW-0418">Kinase</keyword>
<comment type="subcellular location">
    <subcellularLocation>
        <location evidence="1">Cytoplasm</location>
    </subcellularLocation>
</comment>
<name>A0A7U6GFR3_CALEA</name>
<dbReference type="PANTHER" id="PTHR36203:SF1">
    <property type="entry name" value="ASCORBATE-SPECIFIC PTS SYSTEM EIIA COMPONENT"/>
    <property type="match status" value="1"/>
</dbReference>
<evidence type="ECO:0000256" key="3">
    <source>
        <dbReference type="ARBA" id="ARBA00022490"/>
    </source>
</evidence>
<dbReference type="InterPro" id="IPR016152">
    <property type="entry name" value="PTrfase/Anion_transptr"/>
</dbReference>
<evidence type="ECO:0000256" key="6">
    <source>
        <dbReference type="ARBA" id="ARBA00022683"/>
    </source>
</evidence>
<dbReference type="SUPFAM" id="SSF55804">
    <property type="entry name" value="Phoshotransferase/anion transport protein"/>
    <property type="match status" value="1"/>
</dbReference>
<evidence type="ECO:0000256" key="5">
    <source>
        <dbReference type="ARBA" id="ARBA00022679"/>
    </source>
</evidence>
<dbReference type="Gene3D" id="3.40.930.10">
    <property type="entry name" value="Mannitol-specific EII, Chain A"/>
    <property type="match status" value="1"/>
</dbReference>
<comment type="function">
    <text evidence="8">The phosphoenolpyruvate-dependent sugar phosphotransferase system (sugar PTS), a major carbohydrate active transport system, catalyzes the phosphorylation of incoming sugar substrates concomitantly with their translocation across the cell membrane. The enzyme II UlaABC PTS system is involved in ascorbate transport.</text>
</comment>
<sequence length="161" mass="17951">MEMEETLGNIGRNNLPGLISEECVLLDIEARDAEEALNLGCEILVKTGAVTKEYCELIINSFHKNGPYFVIAPHFALSHARNEGNCVKKVAISFLRLSKPVYFGHPDNDPVDLIITLATPDDKSHIGTMAELSEILMDEESWDILEKGTLKEVLNLLTKRK</sequence>
<dbReference type="OrthoDB" id="369398at2"/>
<dbReference type="KEGG" id="cex:CSE_14530"/>
<evidence type="ECO:0000256" key="8">
    <source>
        <dbReference type="ARBA" id="ARBA00037387"/>
    </source>
</evidence>
<protein>
    <recommendedName>
        <fullName evidence="9">Ascorbate-specific PTS system EIIA component</fullName>
    </recommendedName>
    <alternativeName>
        <fullName evidence="10">Ascorbate-specific phosphotransferase enzyme IIA component</fullName>
    </alternativeName>
</protein>
<evidence type="ECO:0000313" key="12">
    <source>
        <dbReference type="EMBL" id="BAL81579.1"/>
    </source>
</evidence>
<keyword evidence="4" id="KW-0597">Phosphoprotein</keyword>
<dbReference type="InterPro" id="IPR002178">
    <property type="entry name" value="PTS_EIIA_type-2_dom"/>
</dbReference>
<dbReference type="RefSeq" id="WP_014453974.1">
    <property type="nucleotide sequence ID" value="NC_017096.1"/>
</dbReference>
<keyword evidence="2" id="KW-0813">Transport</keyword>
<keyword evidence="13" id="KW-1185">Reference proteome</keyword>
<dbReference type="AlphaFoldDB" id="A0A7U6GFR3"/>
<dbReference type="GO" id="GO:0016301">
    <property type="term" value="F:kinase activity"/>
    <property type="evidence" value="ECO:0007669"/>
    <property type="project" value="UniProtKB-KW"/>
</dbReference>
<keyword evidence="3" id="KW-0963">Cytoplasm</keyword>